<proteinExistence type="predicted"/>
<dbReference type="STRING" id="990288.Atc_0514"/>
<name>F9ZSC0_ACICS</name>
<dbReference type="Proteomes" id="UP000006135">
    <property type="component" value="Chromosome"/>
</dbReference>
<organism evidence="2 3">
    <name type="scientific">Acidithiobacillus caldus (strain SM-1)</name>
    <dbReference type="NCBI Taxonomy" id="990288"/>
    <lineage>
        <taxon>Bacteria</taxon>
        <taxon>Pseudomonadati</taxon>
        <taxon>Pseudomonadota</taxon>
        <taxon>Acidithiobacillia</taxon>
        <taxon>Acidithiobacillales</taxon>
        <taxon>Acidithiobacillaceae</taxon>
        <taxon>Acidithiobacillus</taxon>
    </lineage>
</organism>
<evidence type="ECO:0000256" key="1">
    <source>
        <dbReference type="SAM" id="Phobius"/>
    </source>
</evidence>
<gene>
    <name evidence="2" type="ordered locus">Atc_0514</name>
</gene>
<dbReference type="EMBL" id="CP002573">
    <property type="protein sequence ID" value="AEK57164.1"/>
    <property type="molecule type" value="Genomic_DNA"/>
</dbReference>
<dbReference type="SUPFAM" id="SSF48452">
    <property type="entry name" value="TPR-like"/>
    <property type="match status" value="2"/>
</dbReference>
<keyword evidence="1" id="KW-0812">Transmembrane</keyword>
<sequence>MRSETIKNKNAEKTDPYRDTVPVRVGPAFAMVLAAFVFAFQAGERAHAATETIPGTIDRLLSTHKDAKALRLAAKFYTDQNGRYQAGLLLARAQLANHQYAEAVDTLNRLAERYPGNPELQDLRRRYSNIAKVQHLRTLFERRDYTQSARLGMELFHAGVYPYTTGRILARSQLSLGHLRAAAKVYKELAKQFPKDRDLAAQYSHVDALIALRKAHQLVAAGHYRQALAPLAPVAHGGTSTARDAKALMADIYTKEHDYGKALAIYRELHQGEPDNAYIASLTMSSMLYAYRDGEALRFYHALPSTQQPSVLRDVGGSLAPYYTNYLMLYGGAAESTRNYPVDDRVGVALNKSLRHGALFLSLSRWTRFHEVASNLTALYYFALPHGYAAHVGATYSPQNNFLAHYSFLAGLSHTSGPVELFGSVRQLQYPGLAATVLSLGTRYYFRAPVSVAVSAFYVPQTSGYTLLLSPNWNPTDNDEIYANVSWGMAGENLGTRLGIVSTPSATVEVGDTWRITPHIAIGANLFYEYRKALYDRAGGLGYIRYWW</sequence>
<dbReference type="HOGENOM" id="CLU_496639_0_0_6"/>
<evidence type="ECO:0000313" key="3">
    <source>
        <dbReference type="Proteomes" id="UP000006135"/>
    </source>
</evidence>
<reference evidence="2 3" key="1">
    <citation type="journal article" date="2011" name="J. Genet. Genomics">
        <title>Unraveling the Acidithiobacillus caldus complete genome and its central metabolisms for carbon assimilation.</title>
        <authorList>
            <person name="You X.Y."/>
            <person name="Guo X."/>
            <person name="Zheng H.J."/>
            <person name="Zhang M.J."/>
            <person name="Liu L.J."/>
            <person name="Zhu Y.Q."/>
            <person name="Zhu B."/>
            <person name="Wang S.Y."/>
            <person name="Zhao G.P."/>
            <person name="Poetsch A."/>
            <person name="Jiang C.Y."/>
            <person name="Liu S.J."/>
        </authorList>
    </citation>
    <scope>NUCLEOTIDE SEQUENCE [LARGE SCALE GENOMIC DNA]</scope>
    <source>
        <strain evidence="2 3">SM-1</strain>
    </source>
</reference>
<dbReference type="AlphaFoldDB" id="F9ZSC0"/>
<feature type="transmembrane region" description="Helical" evidence="1">
    <location>
        <begin position="21"/>
        <end position="40"/>
    </location>
</feature>
<dbReference type="KEGG" id="acu:Atc_0514"/>
<dbReference type="NCBIfam" id="TIGR04390">
    <property type="entry name" value="OMP_YaiO_dom"/>
    <property type="match status" value="1"/>
</dbReference>
<accession>F9ZSC0</accession>
<dbReference type="InterPro" id="IPR011990">
    <property type="entry name" value="TPR-like_helical_dom_sf"/>
</dbReference>
<evidence type="ECO:0000313" key="2">
    <source>
        <dbReference type="EMBL" id="AEK57164.1"/>
    </source>
</evidence>
<dbReference type="InterPro" id="IPR019734">
    <property type="entry name" value="TPR_rpt"/>
</dbReference>
<dbReference type="InterPro" id="IPR030887">
    <property type="entry name" value="Beta-barrel_YaiO"/>
</dbReference>
<dbReference type="Gene3D" id="1.25.40.10">
    <property type="entry name" value="Tetratricopeptide repeat domain"/>
    <property type="match status" value="1"/>
</dbReference>
<dbReference type="GeneID" id="92930546"/>
<keyword evidence="3" id="KW-1185">Reference proteome</keyword>
<keyword evidence="1" id="KW-1133">Transmembrane helix</keyword>
<keyword evidence="1" id="KW-0472">Membrane</keyword>
<dbReference type="RefSeq" id="WP_014002335.1">
    <property type="nucleotide sequence ID" value="NC_015850.1"/>
</dbReference>
<dbReference type="Pfam" id="PF13174">
    <property type="entry name" value="TPR_6"/>
    <property type="match status" value="1"/>
</dbReference>
<dbReference type="OrthoDB" id="919555at2"/>
<protein>
    <submittedName>
        <fullName evidence="2">Uncharacterized protein</fullName>
    </submittedName>
</protein>
<dbReference type="Pfam" id="PF14559">
    <property type="entry name" value="TPR_19"/>
    <property type="match status" value="1"/>
</dbReference>